<comment type="subcellular location">
    <subcellularLocation>
        <location evidence="1">Cytoplasm</location>
    </subcellularLocation>
</comment>
<evidence type="ECO:0000259" key="9">
    <source>
        <dbReference type="PROSITE" id="PS51755"/>
    </source>
</evidence>
<keyword evidence="6" id="KW-0238">DNA-binding</keyword>
<dbReference type="InterPro" id="IPR001867">
    <property type="entry name" value="OmpR/PhoB-type_DNA-bd"/>
</dbReference>
<dbReference type="Pfam" id="PF00072">
    <property type="entry name" value="Response_reg"/>
    <property type="match status" value="1"/>
</dbReference>
<dbReference type="InterPro" id="IPR058124">
    <property type="entry name" value="CpxR-like_REC"/>
</dbReference>
<evidence type="ECO:0000256" key="2">
    <source>
        <dbReference type="ARBA" id="ARBA00022490"/>
    </source>
</evidence>
<evidence type="ECO:0000256" key="4">
    <source>
        <dbReference type="ARBA" id="ARBA00023012"/>
    </source>
</evidence>
<keyword evidence="2" id="KW-0963">Cytoplasm</keyword>
<dbReference type="AlphaFoldDB" id="A0A644ZI97"/>
<keyword evidence="4" id="KW-0902">Two-component regulatory system</keyword>
<keyword evidence="3" id="KW-0597">Phosphoprotein</keyword>
<evidence type="ECO:0000256" key="5">
    <source>
        <dbReference type="ARBA" id="ARBA00023015"/>
    </source>
</evidence>
<name>A0A644ZI97_9ZZZZ</name>
<dbReference type="Pfam" id="PF00486">
    <property type="entry name" value="Trans_reg_C"/>
    <property type="match status" value="1"/>
</dbReference>
<dbReference type="GO" id="GO:0000976">
    <property type="term" value="F:transcription cis-regulatory region binding"/>
    <property type="evidence" value="ECO:0007669"/>
    <property type="project" value="TreeGrafter"/>
</dbReference>
<evidence type="ECO:0000256" key="6">
    <source>
        <dbReference type="ARBA" id="ARBA00023125"/>
    </source>
</evidence>
<dbReference type="PROSITE" id="PS50110">
    <property type="entry name" value="RESPONSE_REGULATORY"/>
    <property type="match status" value="1"/>
</dbReference>
<dbReference type="InterPro" id="IPR036388">
    <property type="entry name" value="WH-like_DNA-bd_sf"/>
</dbReference>
<dbReference type="PROSITE" id="PS51755">
    <property type="entry name" value="OMPR_PHOB"/>
    <property type="match status" value="1"/>
</dbReference>
<evidence type="ECO:0000256" key="3">
    <source>
        <dbReference type="ARBA" id="ARBA00022553"/>
    </source>
</evidence>
<dbReference type="SMART" id="SM00862">
    <property type="entry name" value="Trans_reg_C"/>
    <property type="match status" value="1"/>
</dbReference>
<evidence type="ECO:0000259" key="8">
    <source>
        <dbReference type="PROSITE" id="PS50110"/>
    </source>
</evidence>
<dbReference type="Gene3D" id="3.40.50.2300">
    <property type="match status" value="1"/>
</dbReference>
<dbReference type="GO" id="GO:0006355">
    <property type="term" value="P:regulation of DNA-templated transcription"/>
    <property type="evidence" value="ECO:0007669"/>
    <property type="project" value="InterPro"/>
</dbReference>
<dbReference type="CDD" id="cd00383">
    <property type="entry name" value="trans_reg_C"/>
    <property type="match status" value="1"/>
</dbReference>
<evidence type="ECO:0000256" key="1">
    <source>
        <dbReference type="ARBA" id="ARBA00004496"/>
    </source>
</evidence>
<dbReference type="InterPro" id="IPR016032">
    <property type="entry name" value="Sig_transdc_resp-reg_C-effctor"/>
</dbReference>
<comment type="caution">
    <text evidence="10">The sequence shown here is derived from an EMBL/GenBank/DDBJ whole genome shotgun (WGS) entry which is preliminary data.</text>
</comment>
<evidence type="ECO:0000313" key="10">
    <source>
        <dbReference type="EMBL" id="MPM40447.1"/>
    </source>
</evidence>
<proteinExistence type="predicted"/>
<feature type="domain" description="Response regulatory" evidence="8">
    <location>
        <begin position="3"/>
        <end position="116"/>
    </location>
</feature>
<dbReference type="InterPro" id="IPR039420">
    <property type="entry name" value="WalR-like"/>
</dbReference>
<dbReference type="GO" id="GO:0032993">
    <property type="term" value="C:protein-DNA complex"/>
    <property type="evidence" value="ECO:0007669"/>
    <property type="project" value="TreeGrafter"/>
</dbReference>
<dbReference type="InterPro" id="IPR001789">
    <property type="entry name" value="Sig_transdc_resp-reg_receiver"/>
</dbReference>
<dbReference type="SUPFAM" id="SSF52172">
    <property type="entry name" value="CheY-like"/>
    <property type="match status" value="1"/>
</dbReference>
<feature type="domain" description="OmpR/PhoB-type" evidence="9">
    <location>
        <begin position="126"/>
        <end position="225"/>
    </location>
</feature>
<protein>
    <submittedName>
        <fullName evidence="10">Transcriptional regulatory protein CpxR</fullName>
    </submittedName>
</protein>
<dbReference type="GO" id="GO:0000156">
    <property type="term" value="F:phosphorelay response regulator activity"/>
    <property type="evidence" value="ECO:0007669"/>
    <property type="project" value="TreeGrafter"/>
</dbReference>
<dbReference type="GO" id="GO:0005829">
    <property type="term" value="C:cytosol"/>
    <property type="evidence" value="ECO:0007669"/>
    <property type="project" value="TreeGrafter"/>
</dbReference>
<organism evidence="10">
    <name type="scientific">bioreactor metagenome</name>
    <dbReference type="NCBI Taxonomy" id="1076179"/>
    <lineage>
        <taxon>unclassified sequences</taxon>
        <taxon>metagenomes</taxon>
        <taxon>ecological metagenomes</taxon>
    </lineage>
</organism>
<dbReference type="SUPFAM" id="SSF46894">
    <property type="entry name" value="C-terminal effector domain of the bipartite response regulators"/>
    <property type="match status" value="1"/>
</dbReference>
<keyword evidence="7" id="KW-0804">Transcription</keyword>
<accession>A0A644ZI97</accession>
<dbReference type="Gene3D" id="1.10.10.10">
    <property type="entry name" value="Winged helix-like DNA-binding domain superfamily/Winged helix DNA-binding domain"/>
    <property type="match status" value="1"/>
</dbReference>
<dbReference type="CDD" id="cd17623">
    <property type="entry name" value="REC_OmpR_CpxR"/>
    <property type="match status" value="1"/>
</dbReference>
<dbReference type="Gene3D" id="6.10.250.690">
    <property type="match status" value="1"/>
</dbReference>
<dbReference type="PANTHER" id="PTHR48111:SF39">
    <property type="entry name" value="TRANSCRIPTIONAL REGULATORY PROTEIN CPXR"/>
    <property type="match status" value="1"/>
</dbReference>
<dbReference type="InterPro" id="IPR011006">
    <property type="entry name" value="CheY-like_superfamily"/>
</dbReference>
<evidence type="ECO:0000256" key="7">
    <source>
        <dbReference type="ARBA" id="ARBA00023163"/>
    </source>
</evidence>
<gene>
    <name evidence="10" type="primary">cpxR_2</name>
    <name evidence="10" type="ORF">SDC9_87088</name>
</gene>
<dbReference type="EMBL" id="VSSQ01009003">
    <property type="protein sequence ID" value="MPM40447.1"/>
    <property type="molecule type" value="Genomic_DNA"/>
</dbReference>
<dbReference type="SMART" id="SM00448">
    <property type="entry name" value="REC"/>
    <property type="match status" value="1"/>
</dbReference>
<sequence>MRPILLIDDDVELGELLAAFFSGEGFECKAVHDGPAGISEALSGIYSIVILDVMLPGCSGFDALREIRAKSRVPVLMLTARGEHVDRIVGLEMGADDYVPKPFNTRELAARVRAVLRRTGTAGDDEGSEEIGDLSMNTMSRSVSIEGHPVELTGTEFRLLELLMLSAGHIVPLDRISREVLGRGYSAFDRSIGVHVSNLRRKIGPYSDGSERIRNIRGEGYVLVFPGRSGCGQERDTQ</sequence>
<dbReference type="PANTHER" id="PTHR48111">
    <property type="entry name" value="REGULATOR OF RPOS"/>
    <property type="match status" value="1"/>
</dbReference>
<keyword evidence="5" id="KW-0805">Transcription regulation</keyword>
<reference evidence="10" key="1">
    <citation type="submission" date="2019-08" db="EMBL/GenBank/DDBJ databases">
        <authorList>
            <person name="Kucharzyk K."/>
            <person name="Murdoch R.W."/>
            <person name="Higgins S."/>
            <person name="Loffler F."/>
        </authorList>
    </citation>
    <scope>NUCLEOTIDE SEQUENCE</scope>
</reference>